<dbReference type="Pfam" id="PF01926">
    <property type="entry name" value="MMR_HSR1"/>
    <property type="match status" value="1"/>
</dbReference>
<dbReference type="InterPro" id="IPR016478">
    <property type="entry name" value="GTPase_MTG1"/>
</dbReference>
<accession>A0A650CNS8</accession>
<evidence type="ECO:0000256" key="3">
    <source>
        <dbReference type="PIRNR" id="PIRNR006230"/>
    </source>
</evidence>
<dbReference type="AlphaFoldDB" id="A0A650CNS8"/>
<dbReference type="InterPro" id="IPR030378">
    <property type="entry name" value="G_CP_dom"/>
</dbReference>
<feature type="domain" description="CP-type G" evidence="4">
    <location>
        <begin position="1"/>
        <end position="161"/>
    </location>
</feature>
<dbReference type="SUPFAM" id="SSF52540">
    <property type="entry name" value="P-loop containing nucleoside triphosphate hydrolases"/>
    <property type="match status" value="1"/>
</dbReference>
<dbReference type="InterPro" id="IPR006073">
    <property type="entry name" value="GTP-bd"/>
</dbReference>
<dbReference type="KEGG" id="sazo:D1868_05190"/>
<dbReference type="PROSITE" id="PS51721">
    <property type="entry name" value="G_CP"/>
    <property type="match status" value="1"/>
</dbReference>
<dbReference type="PANTHER" id="PTHR11089:SF30">
    <property type="entry name" value="GUANINE NUCLEOTIDE-BINDING PROTEIN-LIKE 3 HOMOLOG"/>
    <property type="match status" value="1"/>
</dbReference>
<organism evidence="5 6">
    <name type="scientific">Stygiolobus azoricus</name>
    <dbReference type="NCBI Taxonomy" id="41675"/>
    <lineage>
        <taxon>Archaea</taxon>
        <taxon>Thermoproteota</taxon>
        <taxon>Thermoprotei</taxon>
        <taxon>Sulfolobales</taxon>
        <taxon>Sulfolobaceae</taxon>
        <taxon>Stygiolobus</taxon>
    </lineage>
</organism>
<gene>
    <name evidence="5" type="primary">rsgA</name>
    <name evidence="5" type="ORF">D1868_05190</name>
</gene>
<dbReference type="GeneID" id="42798442"/>
<sequence length="268" mass="30801">MIRKVLALINKSDVVVEVVDSREPDLTRSRKIEDISRRKDKKLLIVINKGDLIPLDVLQKWKEYIERKDEIPTVYISATGHLGTKVLRDKIKELLGGKQEGIVVLVGYPKTGKSSIINALKGRHSATTSKFPMSYGYTKAVQLFRVDSRLYIWDTPGIIPPDGNELERIIRGINVDKLEDPVRAAKLLFDRIQQFDPNVIKNVYKLDYSDYYDFLNKLALKRGWIYKTTKEPNIDEAAKVLIRDYHDGKIIYYTYPPDVKTDDKSSSV</sequence>
<name>A0A650CNS8_9CREN</name>
<reference evidence="5 6" key="1">
    <citation type="submission" date="2019-10" db="EMBL/GenBank/DDBJ databases">
        <title>Genome Sequences from Six Type Strain Members of the Archaeal Family Sulfolobaceae: Acidianus ambivalens, Acidianus infernus, Metallosphaera prunae, Stygiolobus azoricus, Sulfolobus metallicus, and Sulfurisphaera ohwakuensis.</title>
        <authorList>
            <person name="Counts J.A."/>
            <person name="Kelly R.M."/>
        </authorList>
    </citation>
    <scope>NUCLEOTIDE SEQUENCE [LARGE SCALE GENOMIC DNA]</scope>
    <source>
        <strain evidence="5 6">FC6</strain>
    </source>
</reference>
<evidence type="ECO:0000259" key="4">
    <source>
        <dbReference type="PROSITE" id="PS51721"/>
    </source>
</evidence>
<dbReference type="EMBL" id="CP045483">
    <property type="protein sequence ID" value="QGR19438.1"/>
    <property type="molecule type" value="Genomic_DNA"/>
</dbReference>
<dbReference type="InterPro" id="IPR027417">
    <property type="entry name" value="P-loop_NTPase"/>
</dbReference>
<evidence type="ECO:0000313" key="6">
    <source>
        <dbReference type="Proteomes" id="UP000423396"/>
    </source>
</evidence>
<dbReference type="PANTHER" id="PTHR11089">
    <property type="entry name" value="GTP-BINDING PROTEIN-RELATED"/>
    <property type="match status" value="1"/>
</dbReference>
<keyword evidence="2 3" id="KW-0342">GTP-binding</keyword>
<keyword evidence="6" id="KW-1185">Reference proteome</keyword>
<evidence type="ECO:0000256" key="2">
    <source>
        <dbReference type="ARBA" id="ARBA00023134"/>
    </source>
</evidence>
<dbReference type="InterPro" id="IPR023179">
    <property type="entry name" value="GTP-bd_ortho_bundle_sf"/>
</dbReference>
<evidence type="ECO:0000256" key="1">
    <source>
        <dbReference type="ARBA" id="ARBA00022741"/>
    </source>
</evidence>
<dbReference type="Proteomes" id="UP000423396">
    <property type="component" value="Chromosome"/>
</dbReference>
<dbReference type="PIRSF" id="PIRSF006230">
    <property type="entry name" value="MG442"/>
    <property type="match status" value="1"/>
</dbReference>
<evidence type="ECO:0000313" key="5">
    <source>
        <dbReference type="EMBL" id="QGR19438.1"/>
    </source>
</evidence>
<dbReference type="GO" id="GO:0005525">
    <property type="term" value="F:GTP binding"/>
    <property type="evidence" value="ECO:0007669"/>
    <property type="project" value="UniProtKB-KW"/>
</dbReference>
<proteinExistence type="inferred from homology"/>
<keyword evidence="1 3" id="KW-0547">Nucleotide-binding</keyword>
<protein>
    <submittedName>
        <fullName evidence="5">GTPase RsgA</fullName>
    </submittedName>
</protein>
<dbReference type="OrthoDB" id="372125at2157"/>
<comment type="similarity">
    <text evidence="3">Belongs to the TRAFAC class YlqF/YawG GTPase family. MTG1 subfamily.</text>
</comment>
<dbReference type="RefSeq" id="WP_156006209.1">
    <property type="nucleotide sequence ID" value="NZ_CP045483.1"/>
</dbReference>
<dbReference type="CDD" id="cd01859">
    <property type="entry name" value="MJ1464"/>
    <property type="match status" value="1"/>
</dbReference>
<dbReference type="InterPro" id="IPR050755">
    <property type="entry name" value="TRAFAC_YlqF/YawG_RiboMat"/>
</dbReference>
<dbReference type="Gene3D" id="1.10.1580.10">
    <property type="match status" value="1"/>
</dbReference>
<dbReference type="Gene3D" id="3.40.50.300">
    <property type="entry name" value="P-loop containing nucleotide triphosphate hydrolases"/>
    <property type="match status" value="1"/>
</dbReference>